<evidence type="ECO:0000313" key="1">
    <source>
        <dbReference type="EMBL" id="GJS89071.1"/>
    </source>
</evidence>
<name>A0ABQ4ZIE6_9ASTR</name>
<sequence>MKQRGSTTTLGKSLEPEETFDKVSYHAEEACSNRKARHLRMQFSRPFDKLSIFYAWRIGKEYPDLLQDGHRAKDSSKSRPSLDEILCYKTLP</sequence>
<protein>
    <submittedName>
        <fullName evidence="1">Uncharacterized protein</fullName>
    </submittedName>
</protein>
<comment type="caution">
    <text evidence="1">The sequence shown here is derived from an EMBL/GenBank/DDBJ whole genome shotgun (WGS) entry which is preliminary data.</text>
</comment>
<dbReference type="Proteomes" id="UP001151760">
    <property type="component" value="Unassembled WGS sequence"/>
</dbReference>
<organism evidence="1 2">
    <name type="scientific">Tanacetum coccineum</name>
    <dbReference type="NCBI Taxonomy" id="301880"/>
    <lineage>
        <taxon>Eukaryota</taxon>
        <taxon>Viridiplantae</taxon>
        <taxon>Streptophyta</taxon>
        <taxon>Embryophyta</taxon>
        <taxon>Tracheophyta</taxon>
        <taxon>Spermatophyta</taxon>
        <taxon>Magnoliopsida</taxon>
        <taxon>eudicotyledons</taxon>
        <taxon>Gunneridae</taxon>
        <taxon>Pentapetalae</taxon>
        <taxon>asterids</taxon>
        <taxon>campanulids</taxon>
        <taxon>Asterales</taxon>
        <taxon>Asteraceae</taxon>
        <taxon>Asteroideae</taxon>
        <taxon>Anthemideae</taxon>
        <taxon>Anthemidinae</taxon>
        <taxon>Tanacetum</taxon>
    </lineage>
</organism>
<accession>A0ABQ4ZIE6</accession>
<evidence type="ECO:0000313" key="2">
    <source>
        <dbReference type="Proteomes" id="UP001151760"/>
    </source>
</evidence>
<gene>
    <name evidence="1" type="ORF">Tco_0771707</name>
</gene>
<dbReference type="EMBL" id="BQNB010011323">
    <property type="protein sequence ID" value="GJS89071.1"/>
    <property type="molecule type" value="Genomic_DNA"/>
</dbReference>
<proteinExistence type="predicted"/>
<reference evidence="1" key="1">
    <citation type="journal article" date="2022" name="Int. J. Mol. Sci.">
        <title>Draft Genome of Tanacetum Coccineum: Genomic Comparison of Closely Related Tanacetum-Family Plants.</title>
        <authorList>
            <person name="Yamashiro T."/>
            <person name="Shiraishi A."/>
            <person name="Nakayama K."/>
            <person name="Satake H."/>
        </authorList>
    </citation>
    <scope>NUCLEOTIDE SEQUENCE</scope>
</reference>
<reference evidence="1" key="2">
    <citation type="submission" date="2022-01" db="EMBL/GenBank/DDBJ databases">
        <authorList>
            <person name="Yamashiro T."/>
            <person name="Shiraishi A."/>
            <person name="Satake H."/>
            <person name="Nakayama K."/>
        </authorList>
    </citation>
    <scope>NUCLEOTIDE SEQUENCE</scope>
</reference>
<keyword evidence="2" id="KW-1185">Reference proteome</keyword>